<accession>A0A415G7J6</accession>
<proteinExistence type="predicted"/>
<gene>
    <name evidence="2" type="ORF">DW068_07695</name>
</gene>
<sequence>MRLPNKYDLKSHEREIYSFLVGLVLLSIVFAIFSQSSSKKKLGVYSNSDKVETFSEATTETKPINTTQYEDTKAGFALNIPSDWKRINQDGTTMFVHQPSASSVTIKISDYDPSVNNTTSESLSESIAGQGKTFVNFVKNSTSNYQVSYQDLSDNTYDYVDDVYWSRDYVVTLQCVFNDQNYKKILPYYDKILSSFQWTTKNTIPEDISLQYIQSLNFETGIPSSWSVSQADNAIVAMSQDNNASETITILNSATSLTNITATDFSSVLKNGKNNFILGDFSASSDKVTASYSWSDNTQNYIGKAYCYSDGKQLYLICFDYIEDSISEDLPDNCCKLFRSFTEIIRESPRL</sequence>
<comment type="caution">
    <text evidence="2">The sequence shown here is derived from an EMBL/GenBank/DDBJ whole genome shotgun (WGS) entry which is preliminary data.</text>
</comment>
<evidence type="ECO:0000313" key="3">
    <source>
        <dbReference type="Proteomes" id="UP000283497"/>
    </source>
</evidence>
<reference evidence="2 3" key="1">
    <citation type="submission" date="2018-08" db="EMBL/GenBank/DDBJ databases">
        <title>A genome reference for cultivated species of the human gut microbiota.</title>
        <authorList>
            <person name="Zou Y."/>
            <person name="Xue W."/>
            <person name="Luo G."/>
        </authorList>
    </citation>
    <scope>NUCLEOTIDE SEQUENCE [LARGE SCALE GENOMIC DNA]</scope>
    <source>
        <strain evidence="2 3">AF45-14BH</strain>
    </source>
</reference>
<dbReference type="AlphaFoldDB" id="A0A415G7J6"/>
<keyword evidence="1" id="KW-0472">Membrane</keyword>
<dbReference type="EMBL" id="QRNJ01000025">
    <property type="protein sequence ID" value="RHK39462.1"/>
    <property type="molecule type" value="Genomic_DNA"/>
</dbReference>
<evidence type="ECO:0000313" key="2">
    <source>
        <dbReference type="EMBL" id="RHK39462.1"/>
    </source>
</evidence>
<dbReference type="RefSeq" id="WP_118314488.1">
    <property type="nucleotide sequence ID" value="NZ_JAFIQQ010000184.1"/>
</dbReference>
<keyword evidence="1" id="KW-0812">Transmembrane</keyword>
<keyword evidence="1" id="KW-1133">Transmembrane helix</keyword>
<protein>
    <submittedName>
        <fullName evidence="2">Uncharacterized protein</fullName>
    </submittedName>
</protein>
<evidence type="ECO:0000256" key="1">
    <source>
        <dbReference type="SAM" id="Phobius"/>
    </source>
</evidence>
<dbReference type="Gene3D" id="3.40.1000.10">
    <property type="entry name" value="Mog1/PsbP, alpha/beta/alpha sandwich"/>
    <property type="match status" value="1"/>
</dbReference>
<feature type="transmembrane region" description="Helical" evidence="1">
    <location>
        <begin position="16"/>
        <end position="33"/>
    </location>
</feature>
<organism evidence="2 3">
    <name type="scientific">Anaerobutyricum hallii</name>
    <dbReference type="NCBI Taxonomy" id="39488"/>
    <lineage>
        <taxon>Bacteria</taxon>
        <taxon>Bacillati</taxon>
        <taxon>Bacillota</taxon>
        <taxon>Clostridia</taxon>
        <taxon>Lachnospirales</taxon>
        <taxon>Lachnospiraceae</taxon>
        <taxon>Anaerobutyricum</taxon>
    </lineage>
</organism>
<name>A0A415G7J6_9FIRM</name>
<dbReference type="Proteomes" id="UP000283497">
    <property type="component" value="Unassembled WGS sequence"/>
</dbReference>